<evidence type="ECO:0000256" key="12">
    <source>
        <dbReference type="SAM" id="Phobius"/>
    </source>
</evidence>
<feature type="transmembrane region" description="Helical" evidence="12">
    <location>
        <begin position="31"/>
        <end position="52"/>
    </location>
</feature>
<evidence type="ECO:0000313" key="14">
    <source>
        <dbReference type="EMBL" id="PWD86171.1"/>
    </source>
</evidence>
<feature type="transmembrane region" description="Helical" evidence="12">
    <location>
        <begin position="308"/>
        <end position="327"/>
    </location>
</feature>
<comment type="caution">
    <text evidence="14">The sequence shown here is derived from an EMBL/GenBank/DDBJ whole genome shotgun (WGS) entry which is preliminary data.</text>
</comment>
<dbReference type="AlphaFoldDB" id="A0A2U2AQK3"/>
<evidence type="ECO:0000256" key="8">
    <source>
        <dbReference type="ARBA" id="ARBA00023136"/>
    </source>
</evidence>
<feature type="domain" description="Polysaccharide chain length determinant N-terminal" evidence="13">
    <location>
        <begin position="15"/>
        <end position="78"/>
    </location>
</feature>
<comment type="subcellular location">
    <subcellularLocation>
        <location evidence="1">Cell inner membrane</location>
        <topology evidence="1">Multi-pass membrane protein</topology>
    </subcellularLocation>
</comment>
<dbReference type="GO" id="GO:0005886">
    <property type="term" value="C:plasma membrane"/>
    <property type="evidence" value="ECO:0007669"/>
    <property type="project" value="UniProtKB-SubCell"/>
</dbReference>
<evidence type="ECO:0000256" key="10">
    <source>
        <dbReference type="ARBA" id="ARBA00039982"/>
    </source>
</evidence>
<keyword evidence="3" id="KW-1003">Cell membrane</keyword>
<name>A0A2U2AQK3_9GAMM</name>
<accession>A0A2U2AQK3</accession>
<evidence type="ECO:0000256" key="3">
    <source>
        <dbReference type="ARBA" id="ARBA00022475"/>
    </source>
</evidence>
<dbReference type="Pfam" id="PF02706">
    <property type="entry name" value="Wzz"/>
    <property type="match status" value="1"/>
</dbReference>
<evidence type="ECO:0000259" key="13">
    <source>
        <dbReference type="Pfam" id="PF02706"/>
    </source>
</evidence>
<dbReference type="InterPro" id="IPR003856">
    <property type="entry name" value="LPS_length_determ_N"/>
</dbReference>
<dbReference type="Proteomes" id="UP000245059">
    <property type="component" value="Unassembled WGS sequence"/>
</dbReference>
<dbReference type="PANTHER" id="PTHR32309:SF29">
    <property type="entry name" value="CHAIN LENGTH DETERMINANT PROTEIN"/>
    <property type="match status" value="1"/>
</dbReference>
<evidence type="ECO:0000256" key="4">
    <source>
        <dbReference type="ARBA" id="ARBA00022519"/>
    </source>
</evidence>
<dbReference type="InterPro" id="IPR050445">
    <property type="entry name" value="Bact_polysacc_biosynth/exp"/>
</dbReference>
<evidence type="ECO:0000256" key="11">
    <source>
        <dbReference type="ARBA" id="ARBA00042235"/>
    </source>
</evidence>
<proteinExistence type="inferred from homology"/>
<evidence type="ECO:0000256" key="9">
    <source>
        <dbReference type="ARBA" id="ARBA00038118"/>
    </source>
</evidence>
<dbReference type="Gene3D" id="3.30.1890.10">
    <property type="entry name" value="FepE-like"/>
    <property type="match status" value="1"/>
</dbReference>
<organism evidence="14 15">
    <name type="scientific">Ignatzschineria cameli</name>
    <dbReference type="NCBI Taxonomy" id="2182793"/>
    <lineage>
        <taxon>Bacteria</taxon>
        <taxon>Pseudomonadati</taxon>
        <taxon>Pseudomonadota</taxon>
        <taxon>Gammaproteobacteria</taxon>
        <taxon>Cardiobacteriales</taxon>
        <taxon>Ignatzschineriaceae</taxon>
        <taxon>Ignatzschineria</taxon>
    </lineage>
</organism>
<reference evidence="15" key="1">
    <citation type="submission" date="2018-05" db="EMBL/GenBank/DDBJ databases">
        <title>Ignatzschineria dubaiensis sp. nov., isolated from necrotic foot tissues of dromedaries (Camelus dromedarius) and associated maggots in Dubai, United Arab Emirates.</title>
        <authorList>
            <person name="Tsang C.C."/>
            <person name="Tang J.Y.M."/>
            <person name="Fong J.Y.H."/>
            <person name="Kinne J."/>
            <person name="Lee H.H."/>
            <person name="Joseph M."/>
            <person name="Jose S."/>
            <person name="Schuster R.K."/>
            <person name="Tang Y."/>
            <person name="Sivakumar S."/>
            <person name="Chen J.H.K."/>
            <person name="Teng J.L.L."/>
            <person name="Lau S.K.P."/>
            <person name="Wernery U."/>
            <person name="Woo P.C.Y."/>
        </authorList>
    </citation>
    <scope>NUCLEOTIDE SEQUENCE [LARGE SCALE GENOMIC DNA]</scope>
    <source>
        <strain evidence="15">UAE-HKU57</strain>
    </source>
</reference>
<dbReference type="EMBL" id="QEWW01000003">
    <property type="protein sequence ID" value="PWD86171.1"/>
    <property type="molecule type" value="Genomic_DNA"/>
</dbReference>
<gene>
    <name evidence="14" type="ORF">DC077_05355</name>
</gene>
<evidence type="ECO:0000256" key="5">
    <source>
        <dbReference type="ARBA" id="ARBA00022692"/>
    </source>
</evidence>
<keyword evidence="6" id="KW-0448">Lipopolysaccharide biosynthesis</keyword>
<evidence type="ECO:0000313" key="15">
    <source>
        <dbReference type="Proteomes" id="UP000245059"/>
    </source>
</evidence>
<protein>
    <recommendedName>
        <fullName evidence="10">Chain length determinant protein</fullName>
    </recommendedName>
    <alternativeName>
        <fullName evidence="11">Polysaccharide antigen chain regulator</fullName>
    </alternativeName>
</protein>
<comment type="pathway">
    <text evidence="2">Bacterial outer membrane biogenesis; lipopolysaccharide biosynthesis.</text>
</comment>
<dbReference type="PANTHER" id="PTHR32309">
    <property type="entry name" value="TYROSINE-PROTEIN KINASE"/>
    <property type="match status" value="1"/>
</dbReference>
<dbReference type="RefSeq" id="WP_109217870.1">
    <property type="nucleotide sequence ID" value="NZ_QEWW01000003.1"/>
</dbReference>
<dbReference type="GO" id="GO:0009103">
    <property type="term" value="P:lipopolysaccharide biosynthetic process"/>
    <property type="evidence" value="ECO:0007669"/>
    <property type="project" value="UniProtKB-KW"/>
</dbReference>
<keyword evidence="8 12" id="KW-0472">Membrane</keyword>
<evidence type="ECO:0000256" key="7">
    <source>
        <dbReference type="ARBA" id="ARBA00022989"/>
    </source>
</evidence>
<sequence length="342" mass="37877">MSRTDLTNTPAYHDDEIDLFELIATLWRHKWLIIATTILGTLIAGLFTFLTIKPSYRASATITPPNVYQIAELNLGATPITLLPEQVAFSADTLMPLTTQDVFDLLTSVAQSPRVQSDFFTQLQQEDQNGSLQGNLTVDVDDKKSALTISSQGPVAEDTEVIATRYLNYLDHVTADILLKDRQAEIHALEANLTRQLKSLERVLEKERLYQIAALENSYQTAEKLNLTLPTGNGEDPYLLGTEILAAKIAFLEKQKGQYGDNQRHNELTAKIDALQAFTLPEADNLEVYTLSQSAALPTAPLPTKKKLIIIIGFLLGGMLGVVIVLLREAIRNYRARKAAEA</sequence>
<keyword evidence="5 12" id="KW-0812">Transmembrane</keyword>
<evidence type="ECO:0000256" key="6">
    <source>
        <dbReference type="ARBA" id="ARBA00022985"/>
    </source>
</evidence>
<comment type="similarity">
    <text evidence="9">Belongs to the WzzB/Cld/Rol family.</text>
</comment>
<evidence type="ECO:0000256" key="1">
    <source>
        <dbReference type="ARBA" id="ARBA00004429"/>
    </source>
</evidence>
<evidence type="ECO:0000256" key="2">
    <source>
        <dbReference type="ARBA" id="ARBA00004756"/>
    </source>
</evidence>
<keyword evidence="7 12" id="KW-1133">Transmembrane helix</keyword>
<keyword evidence="4" id="KW-0997">Cell inner membrane</keyword>
<dbReference type="GO" id="GO:0004713">
    <property type="term" value="F:protein tyrosine kinase activity"/>
    <property type="evidence" value="ECO:0007669"/>
    <property type="project" value="TreeGrafter"/>
</dbReference>
<dbReference type="SUPFAM" id="SSF160355">
    <property type="entry name" value="Bacterial polysaccharide co-polymerase-like"/>
    <property type="match status" value="1"/>
</dbReference>